<accession>A0A4Y2EBQ2</accession>
<dbReference type="EMBL" id="BGPR01000544">
    <property type="protein sequence ID" value="GBM25736.1"/>
    <property type="molecule type" value="Genomic_DNA"/>
</dbReference>
<comment type="caution">
    <text evidence="2">The sequence shown here is derived from an EMBL/GenBank/DDBJ whole genome shotgun (WGS) entry which is preliminary data.</text>
</comment>
<dbReference type="OrthoDB" id="6471991at2759"/>
<reference evidence="2 3" key="1">
    <citation type="journal article" date="2019" name="Sci. Rep.">
        <title>Orb-weaving spider Araneus ventricosus genome elucidates the spidroin gene catalogue.</title>
        <authorList>
            <person name="Kono N."/>
            <person name="Nakamura H."/>
            <person name="Ohtoshi R."/>
            <person name="Moran D.A.P."/>
            <person name="Shinohara A."/>
            <person name="Yoshida Y."/>
            <person name="Fujiwara M."/>
            <person name="Mori M."/>
            <person name="Tomita M."/>
            <person name="Arakawa K."/>
        </authorList>
    </citation>
    <scope>NUCLEOTIDE SEQUENCE [LARGE SCALE GENOMIC DNA]</scope>
</reference>
<feature type="compositionally biased region" description="Low complexity" evidence="1">
    <location>
        <begin position="61"/>
        <end position="76"/>
    </location>
</feature>
<evidence type="ECO:0000256" key="1">
    <source>
        <dbReference type="SAM" id="MobiDB-lite"/>
    </source>
</evidence>
<dbReference type="AlphaFoldDB" id="A0A4Y2EBQ2"/>
<evidence type="ECO:0000313" key="3">
    <source>
        <dbReference type="Proteomes" id="UP000499080"/>
    </source>
</evidence>
<feature type="region of interest" description="Disordered" evidence="1">
    <location>
        <begin position="47"/>
        <end position="82"/>
    </location>
</feature>
<keyword evidence="3" id="KW-1185">Reference proteome</keyword>
<proteinExistence type="predicted"/>
<name>A0A4Y2EBQ2_ARAVE</name>
<protein>
    <submittedName>
        <fullName evidence="2">Uncharacterized protein</fullName>
    </submittedName>
</protein>
<sequence>MHSFLVLSPFALRNVRTATVVNITVEVKELNQQRLICLKRHIVVHNDDNDGNSRNKRQRRSSSPQPGPSGLQSGSDGTRRRRSRTALNTFEFIKIFPSATVLKGFELFLNNSEKETIEHLEQKAREERGVRFYLNVKICFVRSITETGKKYLEEHFRSKCETCLLDE</sequence>
<organism evidence="2 3">
    <name type="scientific">Araneus ventricosus</name>
    <name type="common">Orbweaver spider</name>
    <name type="synonym">Epeira ventricosa</name>
    <dbReference type="NCBI Taxonomy" id="182803"/>
    <lineage>
        <taxon>Eukaryota</taxon>
        <taxon>Metazoa</taxon>
        <taxon>Ecdysozoa</taxon>
        <taxon>Arthropoda</taxon>
        <taxon>Chelicerata</taxon>
        <taxon>Arachnida</taxon>
        <taxon>Araneae</taxon>
        <taxon>Araneomorphae</taxon>
        <taxon>Entelegynae</taxon>
        <taxon>Araneoidea</taxon>
        <taxon>Araneidae</taxon>
        <taxon>Araneus</taxon>
    </lineage>
</organism>
<dbReference type="Proteomes" id="UP000499080">
    <property type="component" value="Unassembled WGS sequence"/>
</dbReference>
<evidence type="ECO:0000313" key="2">
    <source>
        <dbReference type="EMBL" id="GBM25736.1"/>
    </source>
</evidence>
<gene>
    <name evidence="2" type="ORF">AVEN_242004_1</name>
</gene>